<dbReference type="GeneID" id="94369955"/>
<organism evidence="2 3">
    <name type="scientific">Mesonia mobilis</name>
    <dbReference type="NCBI Taxonomy" id="369791"/>
    <lineage>
        <taxon>Bacteria</taxon>
        <taxon>Pseudomonadati</taxon>
        <taxon>Bacteroidota</taxon>
        <taxon>Flavobacteriia</taxon>
        <taxon>Flavobacteriales</taxon>
        <taxon>Flavobacteriaceae</taxon>
        <taxon>Mesonia</taxon>
    </lineage>
</organism>
<proteinExistence type="predicted"/>
<feature type="domain" description="NAD(P)-binding" evidence="1">
    <location>
        <begin position="10"/>
        <end position="145"/>
    </location>
</feature>
<dbReference type="RefSeq" id="WP_027885170.1">
    <property type="nucleotide sequence ID" value="NZ_BMWY01000006.1"/>
</dbReference>
<dbReference type="Proteomes" id="UP000615593">
    <property type="component" value="Unassembled WGS sequence"/>
</dbReference>
<dbReference type="InterPro" id="IPR016040">
    <property type="entry name" value="NAD(P)-bd_dom"/>
</dbReference>
<protein>
    <recommendedName>
        <fullName evidence="1">NAD(P)-binding domain-containing protein</fullName>
    </recommendedName>
</protein>
<dbReference type="Gene3D" id="3.40.50.720">
    <property type="entry name" value="NAD(P)-binding Rossmann-like Domain"/>
    <property type="match status" value="1"/>
</dbReference>
<dbReference type="EMBL" id="BMWY01000006">
    <property type="protein sequence ID" value="GGZ60709.1"/>
    <property type="molecule type" value="Genomic_DNA"/>
</dbReference>
<comment type="caution">
    <text evidence="2">The sequence shown here is derived from an EMBL/GenBank/DDBJ whole genome shotgun (WGS) entry which is preliminary data.</text>
</comment>
<evidence type="ECO:0000313" key="3">
    <source>
        <dbReference type="Proteomes" id="UP000615593"/>
    </source>
</evidence>
<gene>
    <name evidence="2" type="ORF">GCM10008088_22900</name>
</gene>
<sequence>MKSKTAILLGATGLTGNLLLQQLLKDDDFQKIILFSRSSVKLQHSKLEEHLIDLFQLENYKDQFHADVVFCCVGTTQKKTPDNETYRKVDFGIPVTAAKLAKQNNIPKMIVVSAIGADKNSQFFYNKTKGEMEEAVLAEQISETYILRPSLIDGNREESRPFELAWKKVMRLANFIMIGPLKKYRSIQAETIASAMLFLSKNNYPKNIIESEEIKEIVSKT</sequence>
<keyword evidence="3" id="KW-1185">Reference proteome</keyword>
<dbReference type="Pfam" id="PF13460">
    <property type="entry name" value="NAD_binding_10"/>
    <property type="match status" value="1"/>
</dbReference>
<dbReference type="PANTHER" id="PTHR14097:SF7">
    <property type="entry name" value="OXIDOREDUCTASE HTATIP2"/>
    <property type="match status" value="1"/>
</dbReference>
<accession>A0ABQ3BZV3</accession>
<reference evidence="3" key="1">
    <citation type="journal article" date="2019" name="Int. J. Syst. Evol. Microbiol.">
        <title>The Global Catalogue of Microorganisms (GCM) 10K type strain sequencing project: providing services to taxonomists for standard genome sequencing and annotation.</title>
        <authorList>
            <consortium name="The Broad Institute Genomics Platform"/>
            <consortium name="The Broad Institute Genome Sequencing Center for Infectious Disease"/>
            <person name="Wu L."/>
            <person name="Ma J."/>
        </authorList>
    </citation>
    <scope>NUCLEOTIDE SEQUENCE [LARGE SCALE GENOMIC DNA]</scope>
    <source>
        <strain evidence="3">KCTC 12708</strain>
    </source>
</reference>
<dbReference type="InterPro" id="IPR036291">
    <property type="entry name" value="NAD(P)-bd_dom_sf"/>
</dbReference>
<dbReference type="SUPFAM" id="SSF51735">
    <property type="entry name" value="NAD(P)-binding Rossmann-fold domains"/>
    <property type="match status" value="1"/>
</dbReference>
<name>A0ABQ3BZV3_9FLAO</name>
<evidence type="ECO:0000313" key="2">
    <source>
        <dbReference type="EMBL" id="GGZ60709.1"/>
    </source>
</evidence>
<dbReference type="PANTHER" id="PTHR14097">
    <property type="entry name" value="OXIDOREDUCTASE HTATIP2"/>
    <property type="match status" value="1"/>
</dbReference>
<evidence type="ECO:0000259" key="1">
    <source>
        <dbReference type="Pfam" id="PF13460"/>
    </source>
</evidence>